<dbReference type="EMBL" id="JAVHUL010000006">
    <property type="protein sequence ID" value="MDQ7916664.1"/>
    <property type="molecule type" value="Genomic_DNA"/>
</dbReference>
<feature type="domain" description="GIY-YIG" evidence="3">
    <location>
        <begin position="2"/>
        <end position="78"/>
    </location>
</feature>
<accession>A0ABU0ZZ64</accession>
<comment type="caution">
    <text evidence="4">The sequence shown here is derived from an EMBL/GenBank/DDBJ whole genome shotgun (WGS) entry which is preliminary data.</text>
</comment>
<dbReference type="Proteomes" id="UP001230915">
    <property type="component" value="Unassembled WGS sequence"/>
</dbReference>
<dbReference type="RefSeq" id="WP_308863314.1">
    <property type="nucleotide sequence ID" value="NZ_JAVHUL010000006.1"/>
</dbReference>
<dbReference type="SUPFAM" id="SSF82771">
    <property type="entry name" value="GIY-YIG endonuclease"/>
    <property type="match status" value="1"/>
</dbReference>
<evidence type="ECO:0000313" key="5">
    <source>
        <dbReference type="Proteomes" id="UP001230915"/>
    </source>
</evidence>
<gene>
    <name evidence="4" type="ORF">RBU60_03680</name>
</gene>
<keyword evidence="5" id="KW-1185">Reference proteome</keyword>
<evidence type="ECO:0000259" key="3">
    <source>
        <dbReference type="PROSITE" id="PS50164"/>
    </source>
</evidence>
<dbReference type="PROSITE" id="PS50164">
    <property type="entry name" value="GIY_YIG"/>
    <property type="match status" value="1"/>
</dbReference>
<organism evidence="4 5">
    <name type="scientific">Mesonia profundi</name>
    <dbReference type="NCBI Taxonomy" id="3070998"/>
    <lineage>
        <taxon>Bacteria</taxon>
        <taxon>Pseudomonadati</taxon>
        <taxon>Bacteroidota</taxon>
        <taxon>Flavobacteriia</taxon>
        <taxon>Flavobacteriales</taxon>
        <taxon>Flavobacteriaceae</taxon>
        <taxon>Mesonia</taxon>
    </lineage>
</organism>
<feature type="region of interest" description="Disordered" evidence="2">
    <location>
        <begin position="98"/>
        <end position="123"/>
    </location>
</feature>
<comment type="similarity">
    <text evidence="1">Belongs to the UPF0213 family.</text>
</comment>
<evidence type="ECO:0000256" key="2">
    <source>
        <dbReference type="SAM" id="MobiDB-lite"/>
    </source>
</evidence>
<dbReference type="PANTHER" id="PTHR34477">
    <property type="entry name" value="UPF0213 PROTEIN YHBQ"/>
    <property type="match status" value="1"/>
</dbReference>
<evidence type="ECO:0000256" key="1">
    <source>
        <dbReference type="ARBA" id="ARBA00007435"/>
    </source>
</evidence>
<proteinExistence type="inferred from homology"/>
<dbReference type="Pfam" id="PF01541">
    <property type="entry name" value="GIY-YIG"/>
    <property type="match status" value="1"/>
</dbReference>
<dbReference type="CDD" id="cd10456">
    <property type="entry name" value="GIY-YIG_UPF0213"/>
    <property type="match status" value="1"/>
</dbReference>
<name>A0ABU0ZZ64_9FLAO</name>
<evidence type="ECO:0000313" key="4">
    <source>
        <dbReference type="EMBL" id="MDQ7916664.1"/>
    </source>
</evidence>
<dbReference type="PANTHER" id="PTHR34477:SF1">
    <property type="entry name" value="UPF0213 PROTEIN YHBQ"/>
    <property type="match status" value="1"/>
</dbReference>
<dbReference type="InterPro" id="IPR035901">
    <property type="entry name" value="GIY-YIG_endonuc_sf"/>
</dbReference>
<sequence>MKTYFVYLLECSDGLLYTGFTNNLSRRIEEHQKGLNRTCFTYKRRPITLVFHQEFKDVQQAIYFEKKIKKWSSKKKQALIHGDFDKLQLLSECRNMTHSKHKLSNGEISTPLDLTKNNNRNKE</sequence>
<reference evidence="4 5" key="1">
    <citation type="submission" date="2023-08" db="EMBL/GenBank/DDBJ databases">
        <title>Mesonia sp. MT50, isolated from deep-sea sediment of the Mariana Trench.</title>
        <authorList>
            <person name="Fu H."/>
        </authorList>
    </citation>
    <scope>NUCLEOTIDE SEQUENCE [LARGE SCALE GENOMIC DNA]</scope>
    <source>
        <strain evidence="4 5">MT50</strain>
    </source>
</reference>
<dbReference type="InterPro" id="IPR000305">
    <property type="entry name" value="GIY-YIG_endonuc"/>
</dbReference>
<protein>
    <submittedName>
        <fullName evidence="4">GIY-YIG nuclease family protein</fullName>
    </submittedName>
</protein>
<dbReference type="Gene3D" id="3.40.1440.10">
    <property type="entry name" value="GIY-YIG endonuclease"/>
    <property type="match status" value="1"/>
</dbReference>
<dbReference type="InterPro" id="IPR050190">
    <property type="entry name" value="UPF0213_domain"/>
</dbReference>